<dbReference type="AGR" id="FB:FBgn0035057"/>
<gene>
    <name evidence="2 3" type="ORF">CG3880</name>
</gene>
<dbReference type="FlyBase" id="FBgn0035057">
    <property type="gene designation" value="CG3880"/>
</dbReference>
<name>Q95TE0_DROME</name>
<evidence type="ECO:0000256" key="1">
    <source>
        <dbReference type="SAM" id="SignalP"/>
    </source>
</evidence>
<feature type="signal peptide" evidence="1">
    <location>
        <begin position="1"/>
        <end position="25"/>
    </location>
</feature>
<organism evidence="2">
    <name type="scientific">Drosophila melanogaster</name>
    <name type="common">Fruit fly</name>
    <dbReference type="NCBI Taxonomy" id="7227"/>
    <lineage>
        <taxon>Eukaryota</taxon>
        <taxon>Metazoa</taxon>
        <taxon>Ecdysozoa</taxon>
        <taxon>Arthropoda</taxon>
        <taxon>Hexapoda</taxon>
        <taxon>Insecta</taxon>
        <taxon>Pterygota</taxon>
        <taxon>Neoptera</taxon>
        <taxon>Endopterygota</taxon>
        <taxon>Diptera</taxon>
        <taxon>Brachycera</taxon>
        <taxon>Muscomorpha</taxon>
        <taxon>Ephydroidea</taxon>
        <taxon>Drosophilidae</taxon>
        <taxon>Drosophila</taxon>
        <taxon>Sophophora</taxon>
    </lineage>
</organism>
<proteinExistence type="evidence at transcript level"/>
<dbReference type="OrthoDB" id="10035013at2759"/>
<dbReference type="AlphaFoldDB" id="Q95TE0"/>
<evidence type="ECO:0000313" key="3">
    <source>
        <dbReference type="FlyBase" id="FBgn0035057"/>
    </source>
</evidence>
<protein>
    <submittedName>
        <fullName evidence="2">LD28571p</fullName>
    </submittedName>
</protein>
<keyword evidence="1" id="KW-0732">Signal</keyword>
<evidence type="ECO:0000313" key="2">
    <source>
        <dbReference type="EMBL" id="AAL13358.1"/>
    </source>
</evidence>
<accession>Q95TE0</accession>
<feature type="chain" id="PRO_5004323889" evidence="1">
    <location>
        <begin position="26"/>
        <end position="93"/>
    </location>
</feature>
<dbReference type="EMBL" id="AY059452">
    <property type="protein sequence ID" value="AAL13358.1"/>
    <property type="molecule type" value="mRNA"/>
</dbReference>
<sequence length="93" mass="10131">MLLSQLHLYLSPLWLLILFINKETALHLADLPKLCGKLAPEIRVRGSSGSLLRPFVKASAQTLQLFCVCNAARSLGSPAKTPKANQLVILTAH</sequence>
<reference evidence="2" key="1">
    <citation type="submission" date="2001-10" db="EMBL/GenBank/DDBJ databases">
        <authorList>
            <person name="Stapleton M."/>
            <person name="Brokstein P."/>
            <person name="Hong L."/>
            <person name="Agbayani A."/>
            <person name="Carlson J."/>
            <person name="Champe M."/>
            <person name="Chavez C."/>
            <person name="Dorsett V."/>
            <person name="Farfan D."/>
            <person name="Frise E."/>
            <person name="George R."/>
            <person name="Gonzalez M."/>
            <person name="Guarin H."/>
            <person name="Li P."/>
            <person name="Liao G."/>
            <person name="Miranda A."/>
            <person name="Mungall C.J."/>
            <person name="Nunoo J."/>
            <person name="Pacleb J."/>
            <person name="Paragas V."/>
            <person name="Park S."/>
            <person name="Phouanenavong S."/>
            <person name="Wan K."/>
            <person name="Yu C."/>
            <person name="Lewis S.E."/>
            <person name="Rubin G.M."/>
            <person name="Celniker S."/>
        </authorList>
    </citation>
    <scope>NUCLEOTIDE SEQUENCE</scope>
    <source>
        <strain evidence="2">Berkeley</strain>
    </source>
</reference>